<feature type="binding site" evidence="10 13">
    <location>
        <position position="34"/>
    </location>
    <ligand>
        <name>a divalent metal cation</name>
        <dbReference type="ChEBI" id="CHEBI:60240"/>
    </ligand>
</feature>
<sequence>MIEILPSLLAADFARLGEQIAQVTEAGVNFLHFDVMDGHFVPNISFGVPVLQSLRKSTKLAIDVHLMIEDADTYAPMFVAAGADCVSVHQEACPHLDRTIRMIQSEGARAGVVLNPATPLVTVENVLPLVDYILLMSVNPGFGGQSFIPYVLEKVRALREQRERLGLSFSIEIDGGVSVDNVGRVAEAGVDWVVAGSSVFGAPNPAHAVTAMRQAAMDAVARRV</sequence>
<evidence type="ECO:0000256" key="14">
    <source>
        <dbReference type="PIRSR" id="PIRSR001461-3"/>
    </source>
</evidence>
<dbReference type="FunFam" id="3.20.20.70:FF:000004">
    <property type="entry name" value="Ribulose-phosphate 3-epimerase"/>
    <property type="match status" value="1"/>
</dbReference>
<feature type="binding site" evidence="10 14">
    <location>
        <position position="7"/>
    </location>
    <ligand>
        <name>substrate</name>
    </ligand>
</feature>
<evidence type="ECO:0000256" key="9">
    <source>
        <dbReference type="ARBA" id="ARBA00023235"/>
    </source>
</evidence>
<dbReference type="PROSITE" id="PS01085">
    <property type="entry name" value="RIBUL_P_3_EPIMER_1"/>
    <property type="match status" value="1"/>
</dbReference>
<keyword evidence="13" id="KW-0170">Cobalt</keyword>
<dbReference type="PROSITE" id="PS01086">
    <property type="entry name" value="RIBUL_P_3_EPIMER_2"/>
    <property type="match status" value="1"/>
</dbReference>
<dbReference type="CDD" id="cd00429">
    <property type="entry name" value="RPE"/>
    <property type="match status" value="1"/>
</dbReference>
<evidence type="ECO:0000256" key="4">
    <source>
        <dbReference type="ARBA" id="ARBA00001947"/>
    </source>
</evidence>
<comment type="similarity">
    <text evidence="6 10 11">Belongs to the ribulose-phosphate 3-epimerase family.</text>
</comment>
<keyword evidence="13" id="KW-0862">Zinc</keyword>
<protein>
    <recommendedName>
        <fullName evidence="7 10">Ribulose-phosphate 3-epimerase</fullName>
        <ecNumber evidence="7 10">5.1.3.1</ecNumber>
    </recommendedName>
</protein>
<dbReference type="EC" id="5.1.3.1" evidence="7 10"/>
<feature type="active site" description="Proton acceptor" evidence="10 12">
    <location>
        <position position="34"/>
    </location>
</feature>
<gene>
    <name evidence="10 15" type="primary">rpe</name>
    <name evidence="15" type="ORF">IRI77_17410</name>
</gene>
<evidence type="ECO:0000256" key="8">
    <source>
        <dbReference type="ARBA" id="ARBA00022723"/>
    </source>
</evidence>
<evidence type="ECO:0000256" key="5">
    <source>
        <dbReference type="ARBA" id="ARBA00001954"/>
    </source>
</evidence>
<feature type="binding site" evidence="10 14">
    <location>
        <begin position="141"/>
        <end position="144"/>
    </location>
    <ligand>
        <name>substrate</name>
    </ligand>
</feature>
<feature type="binding site" evidence="10 14">
    <location>
        <position position="65"/>
    </location>
    <ligand>
        <name>substrate</name>
    </ligand>
</feature>
<dbReference type="GO" id="GO:0019323">
    <property type="term" value="P:pentose catabolic process"/>
    <property type="evidence" value="ECO:0007669"/>
    <property type="project" value="UniProtKB-UniRule"/>
</dbReference>
<keyword evidence="10 11" id="KW-0119">Carbohydrate metabolism</keyword>
<evidence type="ECO:0000256" key="11">
    <source>
        <dbReference type="PIRNR" id="PIRNR001461"/>
    </source>
</evidence>
<dbReference type="HAMAP" id="MF_02227">
    <property type="entry name" value="RPE"/>
    <property type="match status" value="1"/>
</dbReference>
<evidence type="ECO:0000256" key="10">
    <source>
        <dbReference type="HAMAP-Rule" id="MF_02227"/>
    </source>
</evidence>
<evidence type="ECO:0000256" key="13">
    <source>
        <dbReference type="PIRSR" id="PIRSR001461-2"/>
    </source>
</evidence>
<keyword evidence="8 10" id="KW-0479">Metal-binding</keyword>
<evidence type="ECO:0000256" key="7">
    <source>
        <dbReference type="ARBA" id="ARBA00013188"/>
    </source>
</evidence>
<reference evidence="15 16" key="1">
    <citation type="submission" date="2020-10" db="EMBL/GenBank/DDBJ databases">
        <title>Complete genome sequence of Paludibaculum fermentans P105T, a facultatively anaerobic acidobacterium capable of dissimilatory Fe(III) reduction.</title>
        <authorList>
            <person name="Dedysh S.N."/>
            <person name="Beletsky A.V."/>
            <person name="Kulichevskaya I.S."/>
            <person name="Mardanov A.V."/>
            <person name="Ravin N.V."/>
        </authorList>
    </citation>
    <scope>NUCLEOTIDE SEQUENCE [LARGE SCALE GENOMIC DNA]</scope>
    <source>
        <strain evidence="15 16">P105</strain>
    </source>
</reference>
<feature type="binding site" evidence="10">
    <location>
        <begin position="174"/>
        <end position="176"/>
    </location>
    <ligand>
        <name>substrate</name>
    </ligand>
</feature>
<keyword evidence="13" id="KW-0464">Manganese</keyword>
<feature type="binding site" evidence="14">
    <location>
        <position position="176"/>
    </location>
    <ligand>
        <name>substrate</name>
    </ligand>
</feature>
<dbReference type="Proteomes" id="UP000593892">
    <property type="component" value="Chromosome"/>
</dbReference>
<comment type="cofactor">
    <cofactor evidence="3">
        <name>Co(2+)</name>
        <dbReference type="ChEBI" id="CHEBI:48828"/>
    </cofactor>
</comment>
<comment type="pathway">
    <text evidence="10">Carbohydrate degradation.</text>
</comment>
<dbReference type="KEGG" id="pfer:IRI77_17410"/>
<dbReference type="RefSeq" id="WP_194453306.1">
    <property type="nucleotide sequence ID" value="NZ_CP063849.1"/>
</dbReference>
<evidence type="ECO:0000313" key="16">
    <source>
        <dbReference type="Proteomes" id="UP000593892"/>
    </source>
</evidence>
<feature type="binding site" evidence="10 13">
    <location>
        <position position="174"/>
    </location>
    <ligand>
        <name>a divalent metal cation</name>
        <dbReference type="ChEBI" id="CHEBI:60240"/>
    </ligand>
</feature>
<dbReference type="NCBIfam" id="NF004076">
    <property type="entry name" value="PRK05581.1-4"/>
    <property type="match status" value="1"/>
</dbReference>
<dbReference type="InterPro" id="IPR026019">
    <property type="entry name" value="Ribul_P_3_epim"/>
</dbReference>
<dbReference type="PIRSF" id="PIRSF001461">
    <property type="entry name" value="RPE"/>
    <property type="match status" value="1"/>
</dbReference>
<feature type="binding site" evidence="10 13">
    <location>
        <position position="65"/>
    </location>
    <ligand>
        <name>a divalent metal cation</name>
        <dbReference type="ChEBI" id="CHEBI:60240"/>
    </ligand>
</feature>
<evidence type="ECO:0000256" key="2">
    <source>
        <dbReference type="ARBA" id="ARBA00001936"/>
    </source>
</evidence>
<dbReference type="NCBIfam" id="TIGR01163">
    <property type="entry name" value="rpe"/>
    <property type="match status" value="1"/>
</dbReference>
<accession>A0A7S7NXL0</accession>
<comment type="function">
    <text evidence="10">Catalyzes the reversible epimerization of D-ribulose 5-phosphate to D-xylulose 5-phosphate.</text>
</comment>
<dbReference type="SUPFAM" id="SSF51366">
    <property type="entry name" value="Ribulose-phoshate binding barrel"/>
    <property type="match status" value="1"/>
</dbReference>
<dbReference type="AlphaFoldDB" id="A0A7S7NXL0"/>
<name>A0A7S7NXL0_PALFE</name>
<dbReference type="GO" id="GO:0004750">
    <property type="term" value="F:D-ribulose-phosphate 3-epimerase activity"/>
    <property type="evidence" value="ECO:0007669"/>
    <property type="project" value="UniProtKB-UniRule"/>
</dbReference>
<dbReference type="PANTHER" id="PTHR11749">
    <property type="entry name" value="RIBULOSE-5-PHOSPHATE-3-EPIMERASE"/>
    <property type="match status" value="1"/>
</dbReference>
<comment type="cofactor">
    <cofactor evidence="2">
        <name>Mn(2+)</name>
        <dbReference type="ChEBI" id="CHEBI:29035"/>
    </cofactor>
</comment>
<evidence type="ECO:0000256" key="1">
    <source>
        <dbReference type="ARBA" id="ARBA00001782"/>
    </source>
</evidence>
<comment type="cofactor">
    <cofactor evidence="10 13">
        <name>a divalent metal cation</name>
        <dbReference type="ChEBI" id="CHEBI:60240"/>
    </cofactor>
    <text evidence="10 13">Binds 1 divalent metal cation per subunit.</text>
</comment>
<dbReference type="GO" id="GO:0046872">
    <property type="term" value="F:metal ion binding"/>
    <property type="evidence" value="ECO:0007669"/>
    <property type="project" value="UniProtKB-UniRule"/>
</dbReference>
<feature type="binding site" evidence="10 14">
    <location>
        <begin position="196"/>
        <end position="197"/>
    </location>
    <ligand>
        <name>substrate</name>
    </ligand>
</feature>
<keyword evidence="16" id="KW-1185">Reference proteome</keyword>
<evidence type="ECO:0000256" key="12">
    <source>
        <dbReference type="PIRSR" id="PIRSR001461-1"/>
    </source>
</evidence>
<dbReference type="Pfam" id="PF00834">
    <property type="entry name" value="Ribul_P_3_epim"/>
    <property type="match status" value="1"/>
</dbReference>
<feature type="binding site" evidence="10 13">
    <location>
        <position position="32"/>
    </location>
    <ligand>
        <name>a divalent metal cation</name>
        <dbReference type="ChEBI" id="CHEBI:60240"/>
    </ligand>
</feature>
<proteinExistence type="inferred from homology"/>
<dbReference type="GO" id="GO:0005737">
    <property type="term" value="C:cytoplasm"/>
    <property type="evidence" value="ECO:0007669"/>
    <property type="project" value="UniProtKB-ARBA"/>
</dbReference>
<evidence type="ECO:0000313" key="15">
    <source>
        <dbReference type="EMBL" id="QOY91652.1"/>
    </source>
</evidence>
<comment type="cofactor">
    <cofactor evidence="5">
        <name>Fe(2+)</name>
        <dbReference type="ChEBI" id="CHEBI:29033"/>
    </cofactor>
</comment>
<dbReference type="InterPro" id="IPR000056">
    <property type="entry name" value="Ribul_P_3_epim-like"/>
</dbReference>
<evidence type="ECO:0000256" key="3">
    <source>
        <dbReference type="ARBA" id="ARBA00001941"/>
    </source>
</evidence>
<dbReference type="InterPro" id="IPR013785">
    <property type="entry name" value="Aldolase_TIM"/>
</dbReference>
<evidence type="ECO:0000256" key="6">
    <source>
        <dbReference type="ARBA" id="ARBA00009541"/>
    </source>
</evidence>
<organism evidence="15 16">
    <name type="scientific">Paludibaculum fermentans</name>
    <dbReference type="NCBI Taxonomy" id="1473598"/>
    <lineage>
        <taxon>Bacteria</taxon>
        <taxon>Pseudomonadati</taxon>
        <taxon>Acidobacteriota</taxon>
        <taxon>Terriglobia</taxon>
        <taxon>Bryobacterales</taxon>
        <taxon>Bryobacteraceae</taxon>
        <taxon>Paludibaculum</taxon>
    </lineage>
</organism>
<dbReference type="GO" id="GO:0006098">
    <property type="term" value="P:pentose-phosphate shunt"/>
    <property type="evidence" value="ECO:0007669"/>
    <property type="project" value="UniProtKB-UniRule"/>
</dbReference>
<feature type="active site" description="Proton donor" evidence="10 12">
    <location>
        <position position="174"/>
    </location>
</feature>
<comment type="cofactor">
    <cofactor evidence="4">
        <name>Zn(2+)</name>
        <dbReference type="ChEBI" id="CHEBI:29105"/>
    </cofactor>
</comment>
<dbReference type="EMBL" id="CP063849">
    <property type="protein sequence ID" value="QOY91652.1"/>
    <property type="molecule type" value="Genomic_DNA"/>
</dbReference>
<keyword evidence="9 10" id="KW-0413">Isomerase</keyword>
<dbReference type="InterPro" id="IPR011060">
    <property type="entry name" value="RibuloseP-bd_barrel"/>
</dbReference>
<comment type="catalytic activity">
    <reaction evidence="1 10 11">
        <text>D-ribulose 5-phosphate = D-xylulose 5-phosphate</text>
        <dbReference type="Rhea" id="RHEA:13677"/>
        <dbReference type="ChEBI" id="CHEBI:57737"/>
        <dbReference type="ChEBI" id="CHEBI:58121"/>
        <dbReference type="EC" id="5.1.3.1"/>
    </reaction>
</comment>
<dbReference type="Gene3D" id="3.20.20.70">
    <property type="entry name" value="Aldolase class I"/>
    <property type="match status" value="1"/>
</dbReference>